<evidence type="ECO:0000256" key="9">
    <source>
        <dbReference type="ARBA" id="ARBA00048238"/>
    </source>
</evidence>
<reference evidence="16 17" key="1">
    <citation type="journal article" date="2017" name="BMC Genomics">
        <title>Comparative genomic and phylogenomic analyses of the Bifidobacteriaceae family.</title>
        <authorList>
            <person name="Lugli G.A."/>
            <person name="Milani C."/>
            <person name="Turroni F."/>
            <person name="Duranti S."/>
            <person name="Mancabelli L."/>
            <person name="Mangifesta M."/>
            <person name="Ferrario C."/>
            <person name="Modesto M."/>
            <person name="Mattarelli P."/>
            <person name="Jiri K."/>
            <person name="van Sinderen D."/>
            <person name="Ventura M."/>
        </authorList>
    </citation>
    <scope>NUCLEOTIDE SEQUENCE [LARGE SCALE GENOMIC DNA]</scope>
    <source>
        <strain evidence="16 17">LMG 28769</strain>
    </source>
</reference>
<feature type="binding site" evidence="12">
    <location>
        <position position="220"/>
    </location>
    <ligand>
        <name>K(+)</name>
        <dbReference type="ChEBI" id="CHEBI:29103"/>
    </ligand>
</feature>
<evidence type="ECO:0000256" key="6">
    <source>
        <dbReference type="ARBA" id="ARBA00023027"/>
    </source>
</evidence>
<keyword evidence="7 11" id="KW-0456">Lyase</keyword>
<comment type="catalytic activity">
    <reaction evidence="10 11">
        <text>(6S)-NADPHX + ADP = AMP + phosphate + NADPH + H(+)</text>
        <dbReference type="Rhea" id="RHEA:32235"/>
        <dbReference type="ChEBI" id="CHEBI:15378"/>
        <dbReference type="ChEBI" id="CHEBI:43474"/>
        <dbReference type="ChEBI" id="CHEBI:57783"/>
        <dbReference type="ChEBI" id="CHEBI:64076"/>
        <dbReference type="ChEBI" id="CHEBI:456215"/>
        <dbReference type="ChEBI" id="CHEBI:456216"/>
        <dbReference type="EC" id="4.2.1.136"/>
    </reaction>
</comment>
<dbReference type="EMBL" id="MWXA01000005">
    <property type="protein sequence ID" value="OZG67014.1"/>
    <property type="molecule type" value="Genomic_DNA"/>
</dbReference>
<dbReference type="InterPro" id="IPR000631">
    <property type="entry name" value="CARKD"/>
</dbReference>
<feature type="domain" description="YjeF N-terminal" evidence="15">
    <location>
        <begin position="34"/>
        <end position="274"/>
    </location>
</feature>
<sequence length="680" mass="70605">MSSSFLSASAGSNSRVNVAAHDDFLCEAFDSQTVRALEKPLLDIGVPLMQTAASAVAATARVMLSHIDVELDQADVVVLAGGGDNGGDGLYAAAELSQAGASVSVVAVGRSLHPEGLDACLHSGVEIDAIDQQAIIPGCVTPSDSEESSERLEDVLSYIASAHLVIDAMTGIGLHGSLQGIPAAIADALGESGELPDRAALPNSMETHGLPLILAVDTPSGIGIDDGTLPGAYIPADVTVTFGALKPCSMLPPAAYVCGQVVVVDFGFDTEHIEPAVRATTMDASAQWIRLPHLSDSKYSRGVVGLVTGSEQYPGAAVMSSTAASASNVGMIRYCGPQRAEEMVLSRLPEAVTGAGHVQSWVVGSGVSVKDDDSQHRQIQDILDDYDIAMVDGTDIDDVDADEKVDESELSNNASQIRLSVNSSEATNAASGKRAQPCAVVDAGALPLLPGRVTANVILTPHAGELASLLASRGEDVSTEDVLAEPMKWGIRAWELTGATILLKGAITVIIFDDGLGNPTVITSGFAPAWTGTAGSGDVLAGIIGAVVAQNADALRENPYRIGECVAAGAYLHGIAARIASGSYQRGWTLPLLCDPHHARNFVQWLGDVLDGDTYATKPVLGHPIVASDIVAQIRASLTLLVENRVSYIAEIEEESEDEANTSADEDSEDMDDVSEDDDL</sequence>
<dbReference type="GO" id="GO:0046496">
    <property type="term" value="P:nicotinamide nucleotide metabolic process"/>
    <property type="evidence" value="ECO:0007669"/>
    <property type="project" value="UniProtKB-UniRule"/>
</dbReference>
<keyword evidence="12" id="KW-0630">Potassium</keyword>
<evidence type="ECO:0000256" key="7">
    <source>
        <dbReference type="ARBA" id="ARBA00023239"/>
    </source>
</evidence>
<feature type="binding site" evidence="12">
    <location>
        <begin position="84"/>
        <end position="88"/>
    </location>
    <ligand>
        <name>(6S)-NADPHX</name>
        <dbReference type="ChEBI" id="CHEBI:64076"/>
    </ligand>
</feature>
<name>A0A261G6J1_9BIFI</name>
<comment type="similarity">
    <text evidence="2">In the C-terminal section; belongs to the NnrD/CARKD family.</text>
</comment>
<evidence type="ECO:0000313" key="17">
    <source>
        <dbReference type="Proteomes" id="UP000216451"/>
    </source>
</evidence>
<keyword evidence="12" id="KW-0479">Metal-binding</keyword>
<evidence type="ECO:0000256" key="4">
    <source>
        <dbReference type="ARBA" id="ARBA00022840"/>
    </source>
</evidence>
<comment type="caution">
    <text evidence="11">Lacks conserved residue(s) required for the propagation of feature annotation.</text>
</comment>
<comment type="cofactor">
    <cofactor evidence="12">
        <name>K(+)</name>
        <dbReference type="ChEBI" id="CHEBI:29103"/>
    </cofactor>
    <text evidence="12">Binds 1 potassium ion per subunit.</text>
</comment>
<dbReference type="GO" id="GO:0046872">
    <property type="term" value="F:metal ion binding"/>
    <property type="evidence" value="ECO:0007669"/>
    <property type="project" value="UniProtKB-KW"/>
</dbReference>
<comment type="catalytic activity">
    <reaction evidence="9 11">
        <text>(6S)-NADHX + ADP = AMP + phosphate + NADH + H(+)</text>
        <dbReference type="Rhea" id="RHEA:32223"/>
        <dbReference type="ChEBI" id="CHEBI:15378"/>
        <dbReference type="ChEBI" id="CHEBI:43474"/>
        <dbReference type="ChEBI" id="CHEBI:57945"/>
        <dbReference type="ChEBI" id="CHEBI:64074"/>
        <dbReference type="ChEBI" id="CHEBI:456215"/>
        <dbReference type="ChEBI" id="CHEBI:456216"/>
        <dbReference type="EC" id="4.2.1.136"/>
    </reaction>
</comment>
<evidence type="ECO:0000259" key="14">
    <source>
        <dbReference type="PROSITE" id="PS51383"/>
    </source>
</evidence>
<comment type="function">
    <text evidence="12">Catalyzes the epimerization of the S- and R-forms of NAD(P)HX, a damaged form of NAD(P)H that is a result of enzymatic or heat-dependent hydration. This is a prerequisite for the S-specific NAD(P)H-hydrate dehydratase to allow the repair of both epimers of NAD(P)HX.</text>
</comment>
<dbReference type="HAMAP" id="MF_01965">
    <property type="entry name" value="NADHX_dehydratase"/>
    <property type="match status" value="1"/>
</dbReference>
<dbReference type="GO" id="GO:0052856">
    <property type="term" value="F:NAD(P)HX epimerase activity"/>
    <property type="evidence" value="ECO:0007669"/>
    <property type="project" value="UniProtKB-UniRule"/>
</dbReference>
<dbReference type="GO" id="GO:0052855">
    <property type="term" value="F:ADP-dependent NAD(P)H-hydrate dehydratase activity"/>
    <property type="evidence" value="ECO:0007669"/>
    <property type="project" value="UniProtKB-UniRule"/>
</dbReference>
<evidence type="ECO:0000256" key="13">
    <source>
        <dbReference type="SAM" id="MobiDB-lite"/>
    </source>
</evidence>
<dbReference type="PROSITE" id="PS01050">
    <property type="entry name" value="YJEF_C_2"/>
    <property type="match status" value="1"/>
</dbReference>
<evidence type="ECO:0000256" key="10">
    <source>
        <dbReference type="ARBA" id="ARBA00049209"/>
    </source>
</evidence>
<dbReference type="PROSITE" id="PS51383">
    <property type="entry name" value="YJEF_C_3"/>
    <property type="match status" value="1"/>
</dbReference>
<evidence type="ECO:0000256" key="8">
    <source>
        <dbReference type="ARBA" id="ARBA00025153"/>
    </source>
</evidence>
<comment type="similarity">
    <text evidence="1">In the N-terminal section; belongs to the NnrE/AIBP family.</text>
</comment>
<evidence type="ECO:0000256" key="12">
    <source>
        <dbReference type="HAMAP-Rule" id="MF_01966"/>
    </source>
</evidence>
<feature type="binding site" evidence="11">
    <location>
        <position position="462"/>
    </location>
    <ligand>
        <name>(6S)-NADPHX</name>
        <dbReference type="ChEBI" id="CHEBI:64076"/>
    </ligand>
</feature>
<comment type="caution">
    <text evidence="16">The sequence shown here is derived from an EMBL/GenBank/DDBJ whole genome shotgun (WGS) entry which is preliminary data.</text>
</comment>
<dbReference type="GO" id="GO:0005524">
    <property type="term" value="F:ATP binding"/>
    <property type="evidence" value="ECO:0007669"/>
    <property type="project" value="UniProtKB-KW"/>
</dbReference>
<evidence type="ECO:0000256" key="1">
    <source>
        <dbReference type="ARBA" id="ARBA00006001"/>
    </source>
</evidence>
<keyword evidence="16" id="KW-0808">Transferase</keyword>
<dbReference type="InterPro" id="IPR004443">
    <property type="entry name" value="YjeF_N_dom"/>
</dbReference>
<dbReference type="PROSITE" id="PS51385">
    <property type="entry name" value="YJEF_N"/>
    <property type="match status" value="1"/>
</dbReference>
<dbReference type="GeneID" id="98295756"/>
<evidence type="ECO:0000256" key="2">
    <source>
        <dbReference type="ARBA" id="ARBA00009524"/>
    </source>
</evidence>
<evidence type="ECO:0000313" key="16">
    <source>
        <dbReference type="EMBL" id="OZG67014.1"/>
    </source>
</evidence>
<dbReference type="HAMAP" id="MF_01966">
    <property type="entry name" value="NADHX_epimerase"/>
    <property type="match status" value="1"/>
</dbReference>
<gene>
    <name evidence="12" type="primary">nnrE</name>
    <name evidence="11" type="synonym">nnrD</name>
    <name evidence="16" type="ORF">BAQU_1086</name>
</gene>
<evidence type="ECO:0000256" key="5">
    <source>
        <dbReference type="ARBA" id="ARBA00022857"/>
    </source>
</evidence>
<dbReference type="GO" id="GO:0110051">
    <property type="term" value="P:metabolite repair"/>
    <property type="evidence" value="ECO:0007669"/>
    <property type="project" value="TreeGrafter"/>
</dbReference>
<comment type="similarity">
    <text evidence="12">Belongs to the NnrE/AIBP family.</text>
</comment>
<feature type="binding site" evidence="11">
    <location>
        <position position="538"/>
    </location>
    <ligand>
        <name>(6S)-NADPHX</name>
        <dbReference type="ChEBI" id="CHEBI:64076"/>
    </ligand>
</feature>
<dbReference type="Gene3D" id="3.40.50.10260">
    <property type="entry name" value="YjeF N-terminal domain"/>
    <property type="match status" value="1"/>
</dbReference>
<dbReference type="CDD" id="cd01171">
    <property type="entry name" value="YXKO-related"/>
    <property type="match status" value="1"/>
</dbReference>
<feature type="domain" description="YjeF C-terminal" evidence="14">
    <location>
        <begin position="281"/>
        <end position="641"/>
    </location>
</feature>
<feature type="binding site" evidence="12">
    <location>
        <position position="217"/>
    </location>
    <ligand>
        <name>(6S)-NADPHX</name>
        <dbReference type="ChEBI" id="CHEBI:64076"/>
    </ligand>
</feature>
<feature type="region of interest" description="Disordered" evidence="13">
    <location>
        <begin position="652"/>
        <end position="680"/>
    </location>
</feature>
<keyword evidence="5 11" id="KW-0521">NADP</keyword>
<dbReference type="Pfam" id="PF01256">
    <property type="entry name" value="Carb_kinase"/>
    <property type="match status" value="2"/>
</dbReference>
<keyword evidence="12" id="KW-0413">Isomerase</keyword>
<keyword evidence="17" id="KW-1185">Reference proteome</keyword>
<dbReference type="Gene3D" id="3.40.1190.20">
    <property type="match status" value="1"/>
</dbReference>
<dbReference type="Pfam" id="PF03853">
    <property type="entry name" value="YjeF_N"/>
    <property type="match status" value="1"/>
</dbReference>
<keyword evidence="3 11" id="KW-0547">Nucleotide-binding</keyword>
<accession>A0A261G6J1</accession>
<dbReference type="SUPFAM" id="SSF53613">
    <property type="entry name" value="Ribokinase-like"/>
    <property type="match status" value="1"/>
</dbReference>
<feature type="binding site" evidence="12">
    <location>
        <position position="85"/>
    </location>
    <ligand>
        <name>K(+)</name>
        <dbReference type="ChEBI" id="CHEBI:29103"/>
    </ligand>
</feature>
<feature type="binding site" evidence="11">
    <location>
        <begin position="504"/>
        <end position="508"/>
    </location>
    <ligand>
        <name>AMP</name>
        <dbReference type="ChEBI" id="CHEBI:456215"/>
    </ligand>
</feature>
<comment type="cofactor">
    <cofactor evidence="11">
        <name>Mg(2+)</name>
        <dbReference type="ChEBI" id="CHEBI:18420"/>
    </cofactor>
</comment>
<dbReference type="PANTHER" id="PTHR12592">
    <property type="entry name" value="ATP-DEPENDENT (S)-NAD(P)H-HYDRATE DEHYDRATASE FAMILY MEMBER"/>
    <property type="match status" value="1"/>
</dbReference>
<evidence type="ECO:0000259" key="15">
    <source>
        <dbReference type="PROSITE" id="PS51385"/>
    </source>
</evidence>
<keyword evidence="6 11" id="KW-0520">NAD</keyword>
<comment type="function">
    <text evidence="8">Bifunctional enzyme that catalyzes the epimerization of the S- and R-forms of NAD(P)HX and the dehydration of the S-form of NAD(P)HX at the expense of ADP, which is converted to AMP. This allows the repair of both epimers of NAD(P)HX, a damaged form of NAD(P)H that is a result of enzymatic or heat-dependent hydration.</text>
</comment>
<feature type="binding site" evidence="12">
    <location>
        <begin position="171"/>
        <end position="177"/>
    </location>
    <ligand>
        <name>(6S)-NADPHX</name>
        <dbReference type="ChEBI" id="CHEBI:64076"/>
    </ligand>
</feature>
<comment type="similarity">
    <text evidence="11">Belongs to the NnrD/CARKD family.</text>
</comment>
<protein>
    <recommendedName>
        <fullName evidence="11 12">Multifunctional fusion protein</fullName>
    </recommendedName>
    <domain>
        <recommendedName>
            <fullName evidence="11">ADP-dependent (S)-NAD(P)H-hydrate dehydratase</fullName>
            <ecNumber evidence="11">4.2.1.136</ecNumber>
        </recommendedName>
        <alternativeName>
            <fullName evidence="11">ADP-dependent NAD(P)HX dehydratase</fullName>
        </alternativeName>
    </domain>
    <domain>
        <recommendedName>
            <fullName evidence="12">NAD(P)H-hydrate epimerase</fullName>
            <ecNumber evidence="12">5.1.99.6</ecNumber>
        </recommendedName>
        <alternativeName>
            <fullName evidence="12">NAD(P)HX epimerase</fullName>
        </alternativeName>
    </domain>
</protein>
<evidence type="ECO:0000256" key="3">
    <source>
        <dbReference type="ARBA" id="ARBA00022741"/>
    </source>
</evidence>
<dbReference type="EC" id="4.2.1.136" evidence="11"/>
<feature type="binding site" evidence="11">
    <location>
        <position position="316"/>
    </location>
    <ligand>
        <name>(6S)-NADPHX</name>
        <dbReference type="ChEBI" id="CHEBI:64076"/>
    </ligand>
</feature>
<keyword evidence="4 11" id="KW-0067">ATP-binding</keyword>
<dbReference type="InterPro" id="IPR017953">
    <property type="entry name" value="Carbohydrate_kinase_pred_CS"/>
</dbReference>
<comment type="catalytic activity">
    <reaction evidence="12">
        <text>(6R)-NADPHX = (6S)-NADPHX</text>
        <dbReference type="Rhea" id="RHEA:32227"/>
        <dbReference type="ChEBI" id="CHEBI:64076"/>
        <dbReference type="ChEBI" id="CHEBI:64077"/>
        <dbReference type="EC" id="5.1.99.6"/>
    </reaction>
</comment>
<dbReference type="SUPFAM" id="SSF64153">
    <property type="entry name" value="YjeF N-terminal domain-like"/>
    <property type="match status" value="1"/>
</dbReference>
<dbReference type="InterPro" id="IPR036652">
    <property type="entry name" value="YjeF_N_dom_sf"/>
</dbReference>
<dbReference type="Proteomes" id="UP000216451">
    <property type="component" value="Unassembled WGS sequence"/>
</dbReference>
<proteinExistence type="inferred from homology"/>
<comment type="function">
    <text evidence="11">Catalyzes the dehydration of the S-form of NAD(P)HX at the expense of ADP, which is converted to AMP. Together with NAD(P)HX epimerase, which catalyzes the epimerization of the S- and R-forms, the enzyme allows the repair of both epimers of NAD(P)HX, a damaged form of NAD(P)H that is a result of enzymatic or heat-dependent hydration.</text>
</comment>
<comment type="subunit">
    <text evidence="11">Homotetramer.</text>
</comment>
<organism evidence="16 17">
    <name type="scientific">Bifidobacterium aquikefiri</name>
    <dbReference type="NCBI Taxonomy" id="1653207"/>
    <lineage>
        <taxon>Bacteria</taxon>
        <taxon>Bacillati</taxon>
        <taxon>Actinomycetota</taxon>
        <taxon>Actinomycetes</taxon>
        <taxon>Bifidobacteriales</taxon>
        <taxon>Bifidobacteriaceae</taxon>
        <taxon>Bifidobacterium</taxon>
    </lineage>
</organism>
<dbReference type="OrthoDB" id="9806925at2"/>
<feature type="binding site" evidence="12">
    <location>
        <position position="167"/>
    </location>
    <ligand>
        <name>K(+)</name>
        <dbReference type="ChEBI" id="CHEBI:29103"/>
    </ligand>
</feature>
<dbReference type="RefSeq" id="WP_094693445.1">
    <property type="nucleotide sequence ID" value="NZ_CALENZ010000001.1"/>
</dbReference>
<dbReference type="InterPro" id="IPR029056">
    <property type="entry name" value="Ribokinase-like"/>
</dbReference>
<evidence type="ECO:0000256" key="11">
    <source>
        <dbReference type="HAMAP-Rule" id="MF_01965"/>
    </source>
</evidence>
<dbReference type="PANTHER" id="PTHR12592:SF0">
    <property type="entry name" value="ATP-DEPENDENT (S)-NAD(P)H-HYDRATE DEHYDRATASE"/>
    <property type="match status" value="1"/>
</dbReference>
<keyword evidence="16" id="KW-0418">Kinase</keyword>
<dbReference type="AlphaFoldDB" id="A0A261G6J1"/>
<feature type="binding site" evidence="11">
    <location>
        <position position="537"/>
    </location>
    <ligand>
        <name>AMP</name>
        <dbReference type="ChEBI" id="CHEBI:456215"/>
    </ligand>
</feature>
<dbReference type="EC" id="5.1.99.6" evidence="12"/>
<comment type="catalytic activity">
    <reaction evidence="12">
        <text>(6R)-NADHX = (6S)-NADHX</text>
        <dbReference type="Rhea" id="RHEA:32215"/>
        <dbReference type="ChEBI" id="CHEBI:64074"/>
        <dbReference type="ChEBI" id="CHEBI:64075"/>
        <dbReference type="EC" id="5.1.99.6"/>
    </reaction>
</comment>
<dbReference type="GO" id="GO:0016301">
    <property type="term" value="F:kinase activity"/>
    <property type="evidence" value="ECO:0007669"/>
    <property type="project" value="UniProtKB-KW"/>
</dbReference>